<dbReference type="EMBL" id="LAZR01003706">
    <property type="protein sequence ID" value="KKN15500.1"/>
    <property type="molecule type" value="Genomic_DNA"/>
</dbReference>
<dbReference type="AlphaFoldDB" id="A0A0F9N7D9"/>
<sequence length="85" mass="10125">MIRLNSEIKSQINIASFFLAQENYAYDKLCWMLAKRRLIAQKDARYNQEERVKEKAAEIYFQSTPYDILCWLVSELDILIKFGNL</sequence>
<evidence type="ECO:0000313" key="1">
    <source>
        <dbReference type="EMBL" id="KKN15500.1"/>
    </source>
</evidence>
<proteinExistence type="predicted"/>
<accession>A0A0F9N7D9</accession>
<organism evidence="1">
    <name type="scientific">marine sediment metagenome</name>
    <dbReference type="NCBI Taxonomy" id="412755"/>
    <lineage>
        <taxon>unclassified sequences</taxon>
        <taxon>metagenomes</taxon>
        <taxon>ecological metagenomes</taxon>
    </lineage>
</organism>
<name>A0A0F9N7D9_9ZZZZ</name>
<protein>
    <submittedName>
        <fullName evidence="1">Uncharacterized protein</fullName>
    </submittedName>
</protein>
<comment type="caution">
    <text evidence="1">The sequence shown here is derived from an EMBL/GenBank/DDBJ whole genome shotgun (WGS) entry which is preliminary data.</text>
</comment>
<gene>
    <name evidence="1" type="ORF">LCGC14_0985460</name>
</gene>
<reference evidence="1" key="1">
    <citation type="journal article" date="2015" name="Nature">
        <title>Complex archaea that bridge the gap between prokaryotes and eukaryotes.</title>
        <authorList>
            <person name="Spang A."/>
            <person name="Saw J.H."/>
            <person name="Jorgensen S.L."/>
            <person name="Zaremba-Niedzwiedzka K."/>
            <person name="Martijn J."/>
            <person name="Lind A.E."/>
            <person name="van Eijk R."/>
            <person name="Schleper C."/>
            <person name="Guy L."/>
            <person name="Ettema T.J."/>
        </authorList>
    </citation>
    <scope>NUCLEOTIDE SEQUENCE</scope>
</reference>